<evidence type="ECO:0000313" key="2">
    <source>
        <dbReference type="EMBL" id="RKO84568.1"/>
    </source>
</evidence>
<dbReference type="AlphaFoldDB" id="A0A4P9W1G7"/>
<feature type="compositionally biased region" description="Basic residues" evidence="1">
    <location>
        <begin position="104"/>
        <end position="117"/>
    </location>
</feature>
<evidence type="ECO:0000256" key="1">
    <source>
        <dbReference type="SAM" id="MobiDB-lite"/>
    </source>
</evidence>
<proteinExistence type="predicted"/>
<reference evidence="3" key="1">
    <citation type="journal article" date="2018" name="Nat. Microbiol.">
        <title>Leveraging single-cell genomics to expand the fungal tree of life.</title>
        <authorList>
            <person name="Ahrendt S.R."/>
            <person name="Quandt C.A."/>
            <person name="Ciobanu D."/>
            <person name="Clum A."/>
            <person name="Salamov A."/>
            <person name="Andreopoulos B."/>
            <person name="Cheng J.F."/>
            <person name="Woyke T."/>
            <person name="Pelin A."/>
            <person name="Henrissat B."/>
            <person name="Reynolds N.K."/>
            <person name="Benny G.L."/>
            <person name="Smith M.E."/>
            <person name="James T.Y."/>
            <person name="Grigoriev I.V."/>
        </authorList>
    </citation>
    <scope>NUCLEOTIDE SEQUENCE [LARGE SCALE GENOMIC DNA]</scope>
</reference>
<dbReference type="EMBL" id="KZ999961">
    <property type="protein sequence ID" value="RKO84568.1"/>
    <property type="molecule type" value="Genomic_DNA"/>
</dbReference>
<protein>
    <submittedName>
        <fullName evidence="2">Uncharacterized protein</fullName>
    </submittedName>
</protein>
<keyword evidence="3" id="KW-1185">Reference proteome</keyword>
<dbReference type="Gene3D" id="3.80.10.10">
    <property type="entry name" value="Ribonuclease Inhibitor"/>
    <property type="match status" value="1"/>
</dbReference>
<name>A0A4P9W1G7_9FUNG</name>
<gene>
    <name evidence="2" type="ORF">BDK51DRAFT_48882</name>
</gene>
<dbReference type="InterPro" id="IPR032675">
    <property type="entry name" value="LRR_dom_sf"/>
</dbReference>
<sequence length="532" mass="59649">MASGWVVPTVLLVEDPDGHRLSRISLNIANLQRCNLKARALASWRHGHWRAGGLARRDLRRRSYGVLEARWATCAVRLPIRIPPRQSASSCPFPPRLFPMKLRPRSRRAHRTPRPKRLPLPVGPPAPGSSIPDNLHRFALVYKTWFRQATESMLESPCLDFVYDLRELKAAKTLEAMDGVFNFGVHVRHIDIPLWHFDVELLGSLWCPSLRSLKINEGCDLRKQPICNLESLAAIFHGCPQLIGFHFSGPRAPIGDQGFWESEKGTHFKRGISRLRLLTVEVLMVDNTQTLMHFNEAVGAELEQWVGDGPWASQIQAVAQAPNLKRLAVRATAAPFFNGVRDNIILHTTALTSVRLLDPIQGFAQNFPLLLAACPHLDELDVGENHIDDAGFEILGQRPHLALLRAPGTGYYQHTTEIDTVTKYLTLRGKKLSRLTLPFCHYHEARTGEAIAAALITSAPNLVMVDFGKLRMPVDSLRAMIARLPNLEVVGIKERRVNWERDVRVGPLNPEETRRIAPMGLDLRALAGVDVV</sequence>
<dbReference type="Proteomes" id="UP000269721">
    <property type="component" value="Unassembled WGS sequence"/>
</dbReference>
<feature type="region of interest" description="Disordered" evidence="1">
    <location>
        <begin position="104"/>
        <end position="128"/>
    </location>
</feature>
<dbReference type="SUPFAM" id="SSF52047">
    <property type="entry name" value="RNI-like"/>
    <property type="match status" value="1"/>
</dbReference>
<organism evidence="2 3">
    <name type="scientific">Blyttiomyces helicus</name>
    <dbReference type="NCBI Taxonomy" id="388810"/>
    <lineage>
        <taxon>Eukaryota</taxon>
        <taxon>Fungi</taxon>
        <taxon>Fungi incertae sedis</taxon>
        <taxon>Chytridiomycota</taxon>
        <taxon>Chytridiomycota incertae sedis</taxon>
        <taxon>Chytridiomycetes</taxon>
        <taxon>Chytridiomycetes incertae sedis</taxon>
        <taxon>Blyttiomyces</taxon>
    </lineage>
</organism>
<accession>A0A4P9W1G7</accession>
<evidence type="ECO:0000313" key="3">
    <source>
        <dbReference type="Proteomes" id="UP000269721"/>
    </source>
</evidence>